<keyword evidence="3" id="KW-1185">Reference proteome</keyword>
<protein>
    <submittedName>
        <fullName evidence="2">Uncharacterized protein</fullName>
    </submittedName>
</protein>
<organism evidence="2 3">
    <name type="scientific">Escallonia herrerae</name>
    <dbReference type="NCBI Taxonomy" id="1293975"/>
    <lineage>
        <taxon>Eukaryota</taxon>
        <taxon>Viridiplantae</taxon>
        <taxon>Streptophyta</taxon>
        <taxon>Embryophyta</taxon>
        <taxon>Tracheophyta</taxon>
        <taxon>Spermatophyta</taxon>
        <taxon>Magnoliopsida</taxon>
        <taxon>eudicotyledons</taxon>
        <taxon>Gunneridae</taxon>
        <taxon>Pentapetalae</taxon>
        <taxon>asterids</taxon>
        <taxon>campanulids</taxon>
        <taxon>Escalloniales</taxon>
        <taxon>Escalloniaceae</taxon>
        <taxon>Escallonia</taxon>
    </lineage>
</organism>
<comment type="caution">
    <text evidence="2">The sequence shown here is derived from an EMBL/GenBank/DDBJ whole genome shotgun (WGS) entry which is preliminary data.</text>
</comment>
<evidence type="ECO:0000256" key="1">
    <source>
        <dbReference type="SAM" id="MobiDB-lite"/>
    </source>
</evidence>
<gene>
    <name evidence="2" type="ORF">RJ639_021665</name>
</gene>
<dbReference type="EMBL" id="JAVXUP010002986">
    <property type="protein sequence ID" value="KAK3000535.1"/>
    <property type="molecule type" value="Genomic_DNA"/>
</dbReference>
<dbReference type="Proteomes" id="UP001188597">
    <property type="component" value="Unassembled WGS sequence"/>
</dbReference>
<feature type="region of interest" description="Disordered" evidence="1">
    <location>
        <begin position="1"/>
        <end position="43"/>
    </location>
</feature>
<sequence length="96" mass="10598">MKKKEKGKGGDSYGVELSWGDERTEGRKGRKKRVGGELAMGATSARRDADRKAKVVAALVGGRCMEKWIKIRAGKKWQGMGLVGRIRINLLKNQKA</sequence>
<accession>A0AA88V2N3</accession>
<proteinExistence type="predicted"/>
<evidence type="ECO:0000313" key="2">
    <source>
        <dbReference type="EMBL" id="KAK3000535.1"/>
    </source>
</evidence>
<reference evidence="2" key="1">
    <citation type="submission" date="2022-12" db="EMBL/GenBank/DDBJ databases">
        <title>Draft genome assemblies for two species of Escallonia (Escalloniales).</title>
        <authorList>
            <person name="Chanderbali A."/>
            <person name="Dervinis C."/>
            <person name="Anghel I."/>
            <person name="Soltis D."/>
            <person name="Soltis P."/>
            <person name="Zapata F."/>
        </authorList>
    </citation>
    <scope>NUCLEOTIDE SEQUENCE</scope>
    <source>
        <strain evidence="2">UCBG64.0493</strain>
        <tissue evidence="2">Leaf</tissue>
    </source>
</reference>
<name>A0AA88V2N3_9ASTE</name>
<dbReference type="AlphaFoldDB" id="A0AA88V2N3"/>
<evidence type="ECO:0000313" key="3">
    <source>
        <dbReference type="Proteomes" id="UP001188597"/>
    </source>
</evidence>